<evidence type="ECO:0000313" key="2">
    <source>
        <dbReference type="Proteomes" id="UP000028341"/>
    </source>
</evidence>
<dbReference type="AlphaFoldDB" id="A0A081XY10"/>
<organism evidence="1 2">
    <name type="scientific">Streptomyces toyocaensis</name>
    <dbReference type="NCBI Taxonomy" id="55952"/>
    <lineage>
        <taxon>Bacteria</taxon>
        <taxon>Bacillati</taxon>
        <taxon>Actinomycetota</taxon>
        <taxon>Actinomycetes</taxon>
        <taxon>Kitasatosporales</taxon>
        <taxon>Streptomycetaceae</taxon>
        <taxon>Streptomyces</taxon>
    </lineage>
</organism>
<dbReference type="Pfam" id="PF19746">
    <property type="entry name" value="DUF6233"/>
    <property type="match status" value="1"/>
</dbReference>
<comment type="caution">
    <text evidence="1">The sequence shown here is derived from an EMBL/GenBank/DDBJ whole genome shotgun (WGS) entry which is preliminary data.</text>
</comment>
<protein>
    <submittedName>
        <fullName evidence="1">Uncharacterized protein</fullName>
    </submittedName>
</protein>
<dbReference type="eggNOG" id="ENOG5032JKW">
    <property type="taxonomic scope" value="Bacteria"/>
</dbReference>
<sequence length="152" mass="16968">MFDDLPPDLDRLHTLRVWHTLWLQRIDAKIAALTRRQAEQERGRRNRPAPPDWIVELGIGDQRPPLQVHAGDCHMAGRRRRSVDREEARRLLAAGLKACGHCRPDSLLGITDLSGRPALAAAAVPLIEHWNRPVATVHGQVGPGVQHNGVRP</sequence>
<accession>A0A081XY10</accession>
<dbReference type="InterPro" id="IPR046200">
    <property type="entry name" value="DUF6233"/>
</dbReference>
<keyword evidence="2" id="KW-1185">Reference proteome</keyword>
<dbReference type="EMBL" id="JFCB01000002">
    <property type="protein sequence ID" value="KES08433.1"/>
    <property type="molecule type" value="Genomic_DNA"/>
</dbReference>
<gene>
    <name evidence="1" type="ORF">BU52_05250</name>
</gene>
<reference evidence="1 2" key="1">
    <citation type="submission" date="2014-02" db="EMBL/GenBank/DDBJ databases">
        <title>The genome announcement of Streptomyces toyocaensis NRRL15009.</title>
        <authorList>
            <person name="Hong H.-J."/>
            <person name="Kwun M.J."/>
        </authorList>
    </citation>
    <scope>NUCLEOTIDE SEQUENCE [LARGE SCALE GENOMIC DNA]</scope>
    <source>
        <strain evidence="1 2">NRRL 15009</strain>
    </source>
</reference>
<evidence type="ECO:0000313" key="1">
    <source>
        <dbReference type="EMBL" id="KES08433.1"/>
    </source>
</evidence>
<dbReference type="Proteomes" id="UP000028341">
    <property type="component" value="Unassembled WGS sequence"/>
</dbReference>
<name>A0A081XY10_STRTO</name>
<proteinExistence type="predicted"/>
<dbReference type="RefSeq" id="WP_235216258.1">
    <property type="nucleotide sequence ID" value="NZ_JBFADL010000017.1"/>
</dbReference>